<dbReference type="OrthoDB" id="10015857at2759"/>
<gene>
    <name evidence="1" type="ORF">DGYR_LOCUS3367</name>
</gene>
<dbReference type="SUPFAM" id="SSF53335">
    <property type="entry name" value="S-adenosyl-L-methionine-dependent methyltransferases"/>
    <property type="match status" value="1"/>
</dbReference>
<dbReference type="EMBL" id="CAJFCJ010000005">
    <property type="protein sequence ID" value="CAD5114536.1"/>
    <property type="molecule type" value="Genomic_DNA"/>
</dbReference>
<sequence length="324" mass="37215">MTHYFGPESPRPFAVLRESGASSSSDLPSYGMEDDIYSFGIDYELRMCQLVHKHLELGTNDKLCYIGEDKGSLAPLLTNRFGLLQEPTVVFPGRIQYEEDHLKRRVAIPLANIGAEDFFKESSDQFDKIALVYSINFIDDLGTFLCNAMDHLKDDGRLVVIERKPEMNTLPLFKEAKNKLMENELEKHDYSNIIKCLQAARADVSWEVELLNIRMPKAKWFNQLRSRFPSPLEMFSDLDIEAGIRELNDGMLKYCVDSIIEFTDRLLFITGSKTSPNRYPSIQRFGSSLLSPHPDMKAMNYSMKATPELMKYLPKKRLPKLGEY</sequence>
<reference evidence="1 2" key="1">
    <citation type="submission" date="2020-08" db="EMBL/GenBank/DDBJ databases">
        <authorList>
            <person name="Hejnol A."/>
        </authorList>
    </citation>
    <scope>NUCLEOTIDE SEQUENCE [LARGE SCALE GENOMIC DNA]</scope>
</reference>
<protein>
    <submittedName>
        <fullName evidence="1">Uncharacterized protein</fullName>
    </submittedName>
</protein>
<dbReference type="AlphaFoldDB" id="A0A7I8VED4"/>
<evidence type="ECO:0000313" key="1">
    <source>
        <dbReference type="EMBL" id="CAD5114536.1"/>
    </source>
</evidence>
<dbReference type="InterPro" id="IPR029063">
    <property type="entry name" value="SAM-dependent_MTases_sf"/>
</dbReference>
<proteinExistence type="predicted"/>
<keyword evidence="2" id="KW-1185">Reference proteome</keyword>
<evidence type="ECO:0000313" key="2">
    <source>
        <dbReference type="Proteomes" id="UP000549394"/>
    </source>
</evidence>
<comment type="caution">
    <text evidence="1">The sequence shown here is derived from an EMBL/GenBank/DDBJ whole genome shotgun (WGS) entry which is preliminary data.</text>
</comment>
<name>A0A7I8VED4_9ANNE</name>
<organism evidence="1 2">
    <name type="scientific">Dimorphilus gyrociliatus</name>
    <dbReference type="NCBI Taxonomy" id="2664684"/>
    <lineage>
        <taxon>Eukaryota</taxon>
        <taxon>Metazoa</taxon>
        <taxon>Spiralia</taxon>
        <taxon>Lophotrochozoa</taxon>
        <taxon>Annelida</taxon>
        <taxon>Polychaeta</taxon>
        <taxon>Polychaeta incertae sedis</taxon>
        <taxon>Dinophilidae</taxon>
        <taxon>Dimorphilus</taxon>
    </lineage>
</organism>
<dbReference type="Proteomes" id="UP000549394">
    <property type="component" value="Unassembled WGS sequence"/>
</dbReference>
<dbReference type="Gene3D" id="3.40.50.150">
    <property type="entry name" value="Vaccinia Virus protein VP39"/>
    <property type="match status" value="1"/>
</dbReference>
<accession>A0A7I8VED4</accession>